<dbReference type="EMBL" id="LR796326">
    <property type="protein sequence ID" value="CAB4136938.1"/>
    <property type="molecule type" value="Genomic_DNA"/>
</dbReference>
<sequence length="220" mass="22061">MPIAEVGAGTGAEGTYGTGLTINRPGTLAASDTVVIVLSSDTSTVMDSTLSGCTRVFADVDSGNNVTQVEVLIGSGFTGSGSFTITTSLASTDYIIGTCTAWSGVTDYVVGSAFSASPAGANFDIPAVTTTQADALVLAVGGQTFVSAPRTFTPTHAAEASQNNCFQASRTQASAGSTGVATVTNTAFSSAVALLIALQETPSLPSPPLRSHPRLGLITR</sequence>
<name>A0A6J5LRI8_9CAUD</name>
<gene>
    <name evidence="1" type="ORF">UFOVP314_52</name>
</gene>
<protein>
    <submittedName>
        <fullName evidence="1">Uncharacterized protein</fullName>
    </submittedName>
</protein>
<proteinExistence type="predicted"/>
<evidence type="ECO:0000313" key="1">
    <source>
        <dbReference type="EMBL" id="CAB4136938.1"/>
    </source>
</evidence>
<reference evidence="1" key="1">
    <citation type="submission" date="2020-04" db="EMBL/GenBank/DDBJ databases">
        <authorList>
            <person name="Chiriac C."/>
            <person name="Salcher M."/>
            <person name="Ghai R."/>
            <person name="Kavagutti S V."/>
        </authorList>
    </citation>
    <scope>NUCLEOTIDE SEQUENCE</scope>
</reference>
<organism evidence="1">
    <name type="scientific">uncultured Caudovirales phage</name>
    <dbReference type="NCBI Taxonomy" id="2100421"/>
    <lineage>
        <taxon>Viruses</taxon>
        <taxon>Duplodnaviria</taxon>
        <taxon>Heunggongvirae</taxon>
        <taxon>Uroviricota</taxon>
        <taxon>Caudoviricetes</taxon>
        <taxon>Peduoviridae</taxon>
        <taxon>Maltschvirus</taxon>
        <taxon>Maltschvirus maltsch</taxon>
    </lineage>
</organism>
<accession>A0A6J5LRI8</accession>